<keyword evidence="4" id="KW-0418">Kinase</keyword>
<dbReference type="InterPro" id="IPR050566">
    <property type="entry name" value="Deoxyribonucleoside_kinase"/>
</dbReference>
<dbReference type="InterPro" id="IPR031314">
    <property type="entry name" value="DNK_dom"/>
</dbReference>
<sequence length="218" mass="25461">MIIGISGMISSGKSTLTTKLLQHYSNSILLEEYSENDEVFTTMLDWFYQKRPNLDLSFQAYVVENHLANVDKAIAKFNEMGLNAKEDFLFLDRFSAEHYVFALVNLKNLPKKVMKAYDALFKALVSQKELPEFVIFLDVTYENFAKRLFARGRKVEIDNYETNKAYFKELYEVYKDAFIKIADAYNIKYAIIDTNNLTEEQVFTKAVKLIKEYKENHA</sequence>
<evidence type="ECO:0000256" key="1">
    <source>
        <dbReference type="PIRSR" id="PIRSR000705-1"/>
    </source>
</evidence>
<dbReference type="GO" id="GO:0005524">
    <property type="term" value="F:ATP binding"/>
    <property type="evidence" value="ECO:0007669"/>
    <property type="project" value="UniProtKB-KW"/>
</dbReference>
<keyword evidence="4" id="KW-0808">Transferase</keyword>
<dbReference type="PANTHER" id="PTHR10513">
    <property type="entry name" value="DEOXYNUCLEOSIDE KINASE"/>
    <property type="match status" value="1"/>
</dbReference>
<protein>
    <submittedName>
        <fullName evidence="4">Deoxyadenosine/deoxycytidine kinase</fullName>
    </submittedName>
</protein>
<feature type="domain" description="Deoxynucleoside kinase" evidence="3">
    <location>
        <begin position="3"/>
        <end position="211"/>
    </location>
</feature>
<dbReference type="GO" id="GO:0005737">
    <property type="term" value="C:cytoplasm"/>
    <property type="evidence" value="ECO:0007669"/>
    <property type="project" value="TreeGrafter"/>
</dbReference>
<evidence type="ECO:0000256" key="2">
    <source>
        <dbReference type="PIRSR" id="PIRSR000705-3"/>
    </source>
</evidence>
<reference evidence="5" key="1">
    <citation type="submission" date="2017-02" db="EMBL/GenBank/DDBJ databases">
        <authorList>
            <person name="Varghese N."/>
            <person name="Submissions S."/>
        </authorList>
    </citation>
    <scope>NUCLEOTIDE SEQUENCE [LARGE SCALE GENOMIC DNA]</scope>
    <source>
        <strain evidence="5">ATCC 27862</strain>
    </source>
</reference>
<keyword evidence="5" id="KW-1185">Reference proteome</keyword>
<dbReference type="PANTHER" id="PTHR10513:SF35">
    <property type="entry name" value="DEOXYADENOSINE KINASE"/>
    <property type="match status" value="1"/>
</dbReference>
<feature type="binding site" evidence="2">
    <location>
        <begin position="147"/>
        <end position="151"/>
    </location>
    <ligand>
        <name>ATP</name>
        <dbReference type="ChEBI" id="CHEBI:30616"/>
    </ligand>
</feature>
<name>A0A1T4L9Z8_9BACT</name>
<feature type="active site" description="Proton acceptor" evidence="1">
    <location>
        <position position="92"/>
    </location>
</feature>
<proteinExistence type="predicted"/>
<dbReference type="PIRSF" id="PIRSF000705">
    <property type="entry name" value="DNK"/>
    <property type="match status" value="1"/>
</dbReference>
<dbReference type="EMBL" id="FUXF01000010">
    <property type="protein sequence ID" value="SJZ51423.1"/>
    <property type="molecule type" value="Genomic_DNA"/>
</dbReference>
<dbReference type="RefSeq" id="WP_078747111.1">
    <property type="nucleotide sequence ID" value="NZ_CP137850.1"/>
</dbReference>
<keyword evidence="2" id="KW-0547">Nucleotide-binding</keyword>
<evidence type="ECO:0000313" key="5">
    <source>
        <dbReference type="Proteomes" id="UP000190389"/>
    </source>
</evidence>
<dbReference type="Proteomes" id="UP000190389">
    <property type="component" value="Unassembled WGS sequence"/>
</dbReference>
<dbReference type="Gene3D" id="3.40.50.300">
    <property type="entry name" value="P-loop containing nucleotide triphosphate hydrolases"/>
    <property type="match status" value="1"/>
</dbReference>
<accession>A0A1T4L9Z8</accession>
<organism evidence="4 5">
    <name type="scientific">Mycoplasmopsis verecunda</name>
    <dbReference type="NCBI Taxonomy" id="171291"/>
    <lineage>
        <taxon>Bacteria</taxon>
        <taxon>Bacillati</taxon>
        <taxon>Mycoplasmatota</taxon>
        <taxon>Mycoplasmoidales</taxon>
        <taxon>Metamycoplasmataceae</taxon>
        <taxon>Mycoplasmopsis</taxon>
    </lineage>
</organism>
<gene>
    <name evidence="4" type="ORF">SAMN02745154_00384</name>
</gene>
<dbReference type="AlphaFoldDB" id="A0A1T4L9Z8"/>
<keyword evidence="2" id="KW-0067">ATP-binding</keyword>
<evidence type="ECO:0000313" key="4">
    <source>
        <dbReference type="EMBL" id="SJZ51423.1"/>
    </source>
</evidence>
<dbReference type="GO" id="GO:0019136">
    <property type="term" value="F:deoxynucleoside kinase activity"/>
    <property type="evidence" value="ECO:0007669"/>
    <property type="project" value="InterPro"/>
</dbReference>
<dbReference type="InterPro" id="IPR027417">
    <property type="entry name" value="P-loop_NTPase"/>
</dbReference>
<dbReference type="InterPro" id="IPR002624">
    <property type="entry name" value="DCK/DGK"/>
</dbReference>
<dbReference type="Pfam" id="PF01712">
    <property type="entry name" value="dNK"/>
    <property type="match status" value="1"/>
</dbReference>
<dbReference type="SUPFAM" id="SSF52540">
    <property type="entry name" value="P-loop containing nucleoside triphosphate hydrolases"/>
    <property type="match status" value="1"/>
</dbReference>
<dbReference type="STRING" id="171291.SAMN02745154_00384"/>
<feature type="binding site" evidence="2">
    <location>
        <begin position="7"/>
        <end position="15"/>
    </location>
    <ligand>
        <name>ATP</name>
        <dbReference type="ChEBI" id="CHEBI:30616"/>
    </ligand>
</feature>
<evidence type="ECO:0000259" key="3">
    <source>
        <dbReference type="Pfam" id="PF01712"/>
    </source>
</evidence>
<dbReference type="OrthoDB" id="391791at2"/>